<organism evidence="1 2">
    <name type="scientific">Flaviaesturariibacter aridisoli</name>
    <dbReference type="NCBI Taxonomy" id="2545761"/>
    <lineage>
        <taxon>Bacteria</taxon>
        <taxon>Pseudomonadati</taxon>
        <taxon>Bacteroidota</taxon>
        <taxon>Chitinophagia</taxon>
        <taxon>Chitinophagales</taxon>
        <taxon>Chitinophagaceae</taxon>
        <taxon>Flaviaestuariibacter</taxon>
    </lineage>
</organism>
<comment type="caution">
    <text evidence="1">The sequence shown here is derived from an EMBL/GenBank/DDBJ whole genome shotgun (WGS) entry which is preliminary data.</text>
</comment>
<evidence type="ECO:0000313" key="2">
    <source>
        <dbReference type="Proteomes" id="UP000295164"/>
    </source>
</evidence>
<dbReference type="RefSeq" id="WP_131851045.1">
    <property type="nucleotide sequence ID" value="NZ_SKFH01000005.1"/>
</dbReference>
<proteinExistence type="predicted"/>
<evidence type="ECO:0000313" key="1">
    <source>
        <dbReference type="EMBL" id="TCZ73640.1"/>
    </source>
</evidence>
<evidence type="ECO:0008006" key="3">
    <source>
        <dbReference type="Google" id="ProtNLM"/>
    </source>
</evidence>
<reference evidence="1 2" key="1">
    <citation type="submission" date="2019-03" db="EMBL/GenBank/DDBJ databases">
        <authorList>
            <person name="Kim M.K.M."/>
        </authorList>
    </citation>
    <scope>NUCLEOTIDE SEQUENCE [LARGE SCALE GENOMIC DNA]</scope>
    <source>
        <strain evidence="1 2">17J68-15</strain>
    </source>
</reference>
<name>A0A4R4E4J9_9BACT</name>
<sequence length="343" mass="38996">MRYLLFILLCPLLLACQKTERTVQRSFYYWKTVYNPTAREKAALDSLRINNLYVRLFDVGIDEATGAVEPRGKISWKQSPTGRTITPVVFITQEALRSGDSTSLDSLAARTARLSETLTRGVRLSREWQIDCDWSAATRDRYFHFLRRLRAQPFARGKTLSVTVRLHQLKYAASAGIPPADRGLLMAYNMGNLRDPGATNSILDNEELDKYIASADRYPLPLDAALPLFDWYVWFSANHYQGLVHHLESPALQGPGRFPFATDTMIEGYAFRRGDWLRHETSPAEALADAAGTLSRHLPSADVRVLLFDLDEHNLAGYQLHELETVFERFRRGAARPRAAKRH</sequence>
<gene>
    <name evidence="1" type="ORF">E0486_04985</name>
</gene>
<dbReference type="AlphaFoldDB" id="A0A4R4E4J9"/>
<protein>
    <recommendedName>
        <fullName evidence="3">Lipoprotein</fullName>
    </recommendedName>
</protein>
<keyword evidence="2" id="KW-1185">Reference proteome</keyword>
<accession>A0A4R4E4J9</accession>
<dbReference type="EMBL" id="SKFH01000005">
    <property type="protein sequence ID" value="TCZ73640.1"/>
    <property type="molecule type" value="Genomic_DNA"/>
</dbReference>
<dbReference type="Proteomes" id="UP000295164">
    <property type="component" value="Unassembled WGS sequence"/>
</dbReference>
<dbReference type="OrthoDB" id="634553at2"/>